<evidence type="ECO:0000313" key="1">
    <source>
        <dbReference type="EMBL" id="PNT94694.1"/>
    </source>
</evidence>
<evidence type="ECO:0008006" key="3">
    <source>
        <dbReference type="Google" id="ProtNLM"/>
    </source>
</evidence>
<evidence type="ECO:0000313" key="2">
    <source>
        <dbReference type="Proteomes" id="UP000236151"/>
    </source>
</evidence>
<accession>A0A2K2F7F7</accession>
<gene>
    <name evidence="1" type="ORF">CDQ84_18495</name>
</gene>
<organism evidence="1 2">
    <name type="scientific">Clostridium thermosuccinogenes</name>
    <dbReference type="NCBI Taxonomy" id="84032"/>
    <lineage>
        <taxon>Bacteria</taxon>
        <taxon>Bacillati</taxon>
        <taxon>Bacillota</taxon>
        <taxon>Clostridia</taxon>
        <taxon>Eubacteriales</taxon>
        <taxon>Clostridiaceae</taxon>
        <taxon>Clostridium</taxon>
    </lineage>
</organism>
<comment type="caution">
    <text evidence="1">The sequence shown here is derived from an EMBL/GenBank/DDBJ whole genome shotgun (WGS) entry which is preliminary data.</text>
</comment>
<dbReference type="KEGG" id="cthd:CDO33_02545"/>
<sequence length="252" mass="29023">MRKTAKALLFIVMALVLMSVVAFLPTFRLKTSKMITKETDNFVFYYEKQDENAVQDMADIMNEYYKNVNSALNFNPTKKAEIYVYPDLKVLHTKKYGYLGRIFGPEWYIGDNVKDKVIVVSPLNPGPKHDYDSVVQTVVHEYVHTVVYQINKKAPKLLNEGLAGYLSGNAKPNYPLGNVPDMKDIKTNNPIKFGNIGLYGFSYTYIEFLDKNYSMSKVVDLVKNPSAYEEIFGVSEEDIYMQWAQYVKDNYQ</sequence>
<dbReference type="AlphaFoldDB" id="A0A2K2F7F7"/>
<proteinExistence type="predicted"/>
<dbReference type="RefSeq" id="WP_103083205.1">
    <property type="nucleotide sequence ID" value="NZ_NIOJ01000094.1"/>
</dbReference>
<reference evidence="1 2" key="1">
    <citation type="submission" date="2017-06" db="EMBL/GenBank/DDBJ databases">
        <title>Investigating the central metabolism of Clostridium thermosuccinogenes.</title>
        <authorList>
            <person name="Koendjbiharie J.G."/>
            <person name="van Kranenburg R."/>
        </authorList>
    </citation>
    <scope>NUCLEOTIDE SEQUENCE [LARGE SCALE GENOMIC DNA]</scope>
    <source>
        <strain evidence="1 2">DSM 5806</strain>
    </source>
</reference>
<dbReference type="EMBL" id="NIOJ01000094">
    <property type="protein sequence ID" value="PNT94694.1"/>
    <property type="molecule type" value="Genomic_DNA"/>
</dbReference>
<dbReference type="OrthoDB" id="9787613at2"/>
<keyword evidence="2" id="KW-1185">Reference proteome</keyword>
<dbReference type="Proteomes" id="UP000236151">
    <property type="component" value="Unassembled WGS sequence"/>
</dbReference>
<name>A0A2K2F7F7_9CLOT</name>
<protein>
    <recommendedName>
        <fullName evidence="3">Peptidase MA-like domain-containing protein</fullName>
    </recommendedName>
</protein>